<comment type="caution">
    <text evidence="1">The sequence shown here is derived from an EMBL/GenBank/DDBJ whole genome shotgun (WGS) entry which is preliminary data.</text>
</comment>
<accession>A0ABP6T774</accession>
<name>A0ABP6T774_9ACTN</name>
<evidence type="ECO:0000313" key="1">
    <source>
        <dbReference type="EMBL" id="GAA3393303.1"/>
    </source>
</evidence>
<keyword evidence="2" id="KW-1185">Reference proteome</keyword>
<dbReference type="EMBL" id="BAAAYN010000042">
    <property type="protein sequence ID" value="GAA3393303.1"/>
    <property type="molecule type" value="Genomic_DNA"/>
</dbReference>
<protein>
    <submittedName>
        <fullName evidence="1">Uncharacterized protein</fullName>
    </submittedName>
</protein>
<dbReference type="Proteomes" id="UP001501676">
    <property type="component" value="Unassembled WGS sequence"/>
</dbReference>
<proteinExistence type="predicted"/>
<evidence type="ECO:0000313" key="2">
    <source>
        <dbReference type="Proteomes" id="UP001501676"/>
    </source>
</evidence>
<gene>
    <name evidence="1" type="ORF">GCM10020369_58330</name>
</gene>
<organism evidence="1 2">
    <name type="scientific">Cryptosporangium minutisporangium</name>
    <dbReference type="NCBI Taxonomy" id="113569"/>
    <lineage>
        <taxon>Bacteria</taxon>
        <taxon>Bacillati</taxon>
        <taxon>Actinomycetota</taxon>
        <taxon>Actinomycetes</taxon>
        <taxon>Cryptosporangiales</taxon>
        <taxon>Cryptosporangiaceae</taxon>
        <taxon>Cryptosporangium</taxon>
    </lineage>
</organism>
<reference evidence="2" key="1">
    <citation type="journal article" date="2019" name="Int. J. Syst. Evol. Microbiol.">
        <title>The Global Catalogue of Microorganisms (GCM) 10K type strain sequencing project: providing services to taxonomists for standard genome sequencing and annotation.</title>
        <authorList>
            <consortium name="The Broad Institute Genomics Platform"/>
            <consortium name="The Broad Institute Genome Sequencing Center for Infectious Disease"/>
            <person name="Wu L."/>
            <person name="Ma J."/>
        </authorList>
    </citation>
    <scope>NUCLEOTIDE SEQUENCE [LARGE SCALE GENOMIC DNA]</scope>
    <source>
        <strain evidence="2">JCM 9458</strain>
    </source>
</reference>
<sequence>MVVVGSTRLSLRTFSLTVQKVLSADGSIRVCGATAVFVVSAYAEETLDELARNQQSWLTDLSRRTAIDNSWTFVPETRASLTITLELPPGVAVGESSIAASAIAGTAIVIVELTEVAALTWMNALQQGAGSTLPGVFRVSATTPRFTTQGFGLEPRRLDTPVGVLLAARGPADIRVIDPQQTVSGRVVVMGSALVGTTTLTIRPNQGGSPVSAALGPGGGDLVLSVTSATPQSVTMGWTAEVGFTPPGWPVVPTTGSLDAARGWNTILKPEAWCVSYLLFPVAVDGVGRPQAANAQEIRVQGILSYSAPYISGGHLTSAFNLPIATPLNVLLPRYPDQPFGQPVLNVIATRNGFSGMASKTLGPDDVVLAILIHPNGQPEVRSSTDPWPENAATGHLLGALGQLS</sequence>